<accession>A0A238BPC4</accession>
<gene>
    <name evidence="5" type="ORF">X798_05728</name>
</gene>
<proteinExistence type="inferred from homology"/>
<dbReference type="GO" id="GO:0030976">
    <property type="term" value="F:thiamine pyrophosphate binding"/>
    <property type="evidence" value="ECO:0007669"/>
    <property type="project" value="InterPro"/>
</dbReference>
<dbReference type="GO" id="GO:0005739">
    <property type="term" value="C:mitochondrion"/>
    <property type="evidence" value="ECO:0007669"/>
    <property type="project" value="TreeGrafter"/>
</dbReference>
<evidence type="ECO:0000256" key="3">
    <source>
        <dbReference type="ARBA" id="ARBA00023002"/>
    </source>
</evidence>
<dbReference type="AlphaFoldDB" id="A0A238BPC4"/>
<reference evidence="5 6" key="1">
    <citation type="submission" date="2015-12" db="EMBL/GenBank/DDBJ databases">
        <title>Draft genome of the nematode, Onchocerca flexuosa.</title>
        <authorList>
            <person name="Mitreva M."/>
        </authorList>
    </citation>
    <scope>NUCLEOTIDE SEQUENCE [LARGE SCALE GENOMIC DNA]</scope>
    <source>
        <strain evidence="5">Red Deer</strain>
    </source>
</reference>
<protein>
    <submittedName>
        <fullName evidence="5">Uncharacterized protein</fullName>
    </submittedName>
</protein>
<dbReference type="Gene3D" id="3.40.50.12470">
    <property type="match status" value="2"/>
</dbReference>
<evidence type="ECO:0000256" key="1">
    <source>
        <dbReference type="ARBA" id="ARBA00001964"/>
    </source>
</evidence>
<dbReference type="GO" id="GO:0004591">
    <property type="term" value="F:oxoglutarate dehydrogenase (succinyl-transferring) activity"/>
    <property type="evidence" value="ECO:0007669"/>
    <property type="project" value="TreeGrafter"/>
</dbReference>
<dbReference type="InterPro" id="IPR029061">
    <property type="entry name" value="THDP-binding"/>
</dbReference>
<organism evidence="5 6">
    <name type="scientific">Onchocerca flexuosa</name>
    <dbReference type="NCBI Taxonomy" id="387005"/>
    <lineage>
        <taxon>Eukaryota</taxon>
        <taxon>Metazoa</taxon>
        <taxon>Ecdysozoa</taxon>
        <taxon>Nematoda</taxon>
        <taxon>Chromadorea</taxon>
        <taxon>Rhabditida</taxon>
        <taxon>Spirurina</taxon>
        <taxon>Spiruromorpha</taxon>
        <taxon>Filarioidea</taxon>
        <taxon>Onchocercidae</taxon>
        <taxon>Onchocerca</taxon>
    </lineage>
</organism>
<name>A0A238BPC4_9BILA</name>
<dbReference type="SUPFAM" id="SSF52518">
    <property type="entry name" value="Thiamin diphosphate-binding fold (THDP-binding)"/>
    <property type="match status" value="1"/>
</dbReference>
<keyword evidence="3" id="KW-0560">Oxidoreductase</keyword>
<dbReference type="InterPro" id="IPR011603">
    <property type="entry name" value="2oxoglutarate_DH_E1"/>
</dbReference>
<dbReference type="PANTHER" id="PTHR23152:SF4">
    <property type="entry name" value="2-OXOADIPATE DEHYDROGENASE COMPLEX COMPONENT E1"/>
    <property type="match status" value="1"/>
</dbReference>
<evidence type="ECO:0000256" key="4">
    <source>
        <dbReference type="ARBA" id="ARBA00023052"/>
    </source>
</evidence>
<evidence type="ECO:0000313" key="6">
    <source>
        <dbReference type="Proteomes" id="UP000242913"/>
    </source>
</evidence>
<comment type="similarity">
    <text evidence="2">Belongs to the alpha-ketoglutarate dehydrogenase family.</text>
</comment>
<sequence length="61" mass="6853">EIEVRLSGEDSGRGIFSHRHSRLVDQVTEKSLDSSYSLVLWEGHFGDFANGAQIMIDQFIA</sequence>
<feature type="non-terminal residue" evidence="5">
    <location>
        <position position="61"/>
    </location>
</feature>
<dbReference type="GO" id="GO:0045252">
    <property type="term" value="C:oxoglutarate dehydrogenase complex"/>
    <property type="evidence" value="ECO:0007669"/>
    <property type="project" value="TreeGrafter"/>
</dbReference>
<keyword evidence="4" id="KW-0786">Thiamine pyrophosphate</keyword>
<feature type="non-terminal residue" evidence="5">
    <location>
        <position position="1"/>
    </location>
</feature>
<dbReference type="Proteomes" id="UP000242913">
    <property type="component" value="Unassembled WGS sequence"/>
</dbReference>
<evidence type="ECO:0000313" key="5">
    <source>
        <dbReference type="EMBL" id="OZC07249.1"/>
    </source>
</evidence>
<evidence type="ECO:0000256" key="2">
    <source>
        <dbReference type="ARBA" id="ARBA00006936"/>
    </source>
</evidence>
<dbReference type="GO" id="GO:0006099">
    <property type="term" value="P:tricarboxylic acid cycle"/>
    <property type="evidence" value="ECO:0007669"/>
    <property type="project" value="TreeGrafter"/>
</dbReference>
<comment type="cofactor">
    <cofactor evidence="1">
        <name>thiamine diphosphate</name>
        <dbReference type="ChEBI" id="CHEBI:58937"/>
    </cofactor>
</comment>
<keyword evidence="6" id="KW-1185">Reference proteome</keyword>
<dbReference type="OrthoDB" id="413077at2759"/>
<dbReference type="PANTHER" id="PTHR23152">
    <property type="entry name" value="2-OXOGLUTARATE DEHYDROGENASE"/>
    <property type="match status" value="1"/>
</dbReference>
<dbReference type="EMBL" id="KZ270037">
    <property type="protein sequence ID" value="OZC07249.1"/>
    <property type="molecule type" value="Genomic_DNA"/>
</dbReference>